<dbReference type="GO" id="GO:0070403">
    <property type="term" value="F:NAD+ binding"/>
    <property type="evidence" value="ECO:0007669"/>
    <property type="project" value="InterPro"/>
</dbReference>
<feature type="domain" description="Prephenate/arogenate dehydrogenase" evidence="2">
    <location>
        <begin position="13"/>
        <end position="294"/>
    </location>
</feature>
<dbReference type="InterPro" id="IPR050812">
    <property type="entry name" value="Preph/Arog_dehydrog"/>
</dbReference>
<keyword evidence="4" id="KW-1185">Reference proteome</keyword>
<dbReference type="SUPFAM" id="SSF48179">
    <property type="entry name" value="6-phosphogluconate dehydrogenase C-terminal domain-like"/>
    <property type="match status" value="1"/>
</dbReference>
<dbReference type="Gene3D" id="3.40.50.720">
    <property type="entry name" value="NAD(P)-binding Rossmann-like Domain"/>
    <property type="match status" value="1"/>
</dbReference>
<protein>
    <submittedName>
        <fullName evidence="3">Prephenate dehydrogenase</fullName>
        <ecNumber evidence="3">1.3.1.12</ecNumber>
    </submittedName>
</protein>
<proteinExistence type="predicted"/>
<dbReference type="RefSeq" id="WP_179487731.1">
    <property type="nucleotide sequence ID" value="NZ_JACCCW010000001.1"/>
</dbReference>
<evidence type="ECO:0000256" key="1">
    <source>
        <dbReference type="ARBA" id="ARBA00023002"/>
    </source>
</evidence>
<name>A0A7Y9PED9_9BACT</name>
<dbReference type="PANTHER" id="PTHR21363:SF0">
    <property type="entry name" value="PREPHENATE DEHYDROGENASE [NADP(+)]"/>
    <property type="match status" value="1"/>
</dbReference>
<dbReference type="InterPro" id="IPR003099">
    <property type="entry name" value="Prephen_DH"/>
</dbReference>
<dbReference type="EMBL" id="JACCCW010000001">
    <property type="protein sequence ID" value="NYF78376.1"/>
    <property type="molecule type" value="Genomic_DNA"/>
</dbReference>
<evidence type="ECO:0000313" key="3">
    <source>
        <dbReference type="EMBL" id="NYF78376.1"/>
    </source>
</evidence>
<organism evidence="3 4">
    <name type="scientific">Granulicella arctica</name>
    <dbReference type="NCBI Taxonomy" id="940613"/>
    <lineage>
        <taxon>Bacteria</taxon>
        <taxon>Pseudomonadati</taxon>
        <taxon>Acidobacteriota</taxon>
        <taxon>Terriglobia</taxon>
        <taxon>Terriglobales</taxon>
        <taxon>Acidobacteriaceae</taxon>
        <taxon>Granulicella</taxon>
    </lineage>
</organism>
<dbReference type="InterPro" id="IPR008927">
    <property type="entry name" value="6-PGluconate_DH-like_C_sf"/>
</dbReference>
<keyword evidence="1 3" id="KW-0560">Oxidoreductase</keyword>
<dbReference type="SUPFAM" id="SSF51735">
    <property type="entry name" value="NAD(P)-binding Rossmann-fold domains"/>
    <property type="match status" value="1"/>
</dbReference>
<evidence type="ECO:0000259" key="2">
    <source>
        <dbReference type="PROSITE" id="PS51176"/>
    </source>
</evidence>
<dbReference type="Proteomes" id="UP000589520">
    <property type="component" value="Unassembled WGS sequence"/>
</dbReference>
<dbReference type="Gene3D" id="1.10.3660.10">
    <property type="entry name" value="6-phosphogluconate dehydrogenase C-terminal like domain"/>
    <property type="match status" value="1"/>
</dbReference>
<dbReference type="Pfam" id="PF02153">
    <property type="entry name" value="PDH_N"/>
    <property type="match status" value="1"/>
</dbReference>
<accession>A0A7Y9PED9</accession>
<dbReference type="GO" id="GO:0004665">
    <property type="term" value="F:prephenate dehydrogenase (NADP+) activity"/>
    <property type="evidence" value="ECO:0007669"/>
    <property type="project" value="InterPro"/>
</dbReference>
<dbReference type="InterPro" id="IPR046826">
    <property type="entry name" value="PDH_N"/>
</dbReference>
<dbReference type="GO" id="GO:0008977">
    <property type="term" value="F:prephenate dehydrogenase (NAD+) activity"/>
    <property type="evidence" value="ECO:0007669"/>
    <property type="project" value="UniProtKB-EC"/>
</dbReference>
<dbReference type="PROSITE" id="PS51176">
    <property type="entry name" value="PDH_ADH"/>
    <property type="match status" value="1"/>
</dbReference>
<dbReference type="InterPro" id="IPR046825">
    <property type="entry name" value="PDH_C"/>
</dbReference>
<dbReference type="GO" id="GO:0006571">
    <property type="term" value="P:tyrosine biosynthetic process"/>
    <property type="evidence" value="ECO:0007669"/>
    <property type="project" value="InterPro"/>
</dbReference>
<evidence type="ECO:0000313" key="4">
    <source>
        <dbReference type="Proteomes" id="UP000589520"/>
    </source>
</evidence>
<reference evidence="3 4" key="1">
    <citation type="submission" date="2020-07" db="EMBL/GenBank/DDBJ databases">
        <title>Genomic Encyclopedia of Type Strains, Phase IV (KMG-V): Genome sequencing to study the core and pangenomes of soil and plant-associated prokaryotes.</title>
        <authorList>
            <person name="Whitman W."/>
        </authorList>
    </citation>
    <scope>NUCLEOTIDE SEQUENCE [LARGE SCALE GENOMIC DNA]</scope>
    <source>
        <strain evidence="3 4">X4EP2</strain>
    </source>
</reference>
<comment type="caution">
    <text evidence="3">The sequence shown here is derived from an EMBL/GenBank/DDBJ whole genome shotgun (WGS) entry which is preliminary data.</text>
</comment>
<dbReference type="InterPro" id="IPR036291">
    <property type="entry name" value="NAD(P)-bd_dom_sf"/>
</dbReference>
<sequence>MAETPVQIESKITRILIVGTGLIGASTGLALKAAGFKGHISGWDATRVERLTALEMGAVDEVASSREEALSVARHAHVIVLAIPVMGILDWLLELAPVLRSGQLVTDVGSTKLQIAELGQGLFGGGGARFLPGHPMAGKESGGAALAEAGLFRGAMWLFTPFAEEMDELAVEWRSWVAKFGARTLDLDAARHDELCAWVSHLPQMLSTALAALLEDRFGDAPEIAAIGGRALRETTRLGASPYSMWRDVAMSNTDPIAETLFALEQRLAHVRENLKTPALRDEFALANRFRARR</sequence>
<dbReference type="EC" id="1.3.1.12" evidence="3"/>
<dbReference type="PANTHER" id="PTHR21363">
    <property type="entry name" value="PREPHENATE DEHYDROGENASE"/>
    <property type="match status" value="1"/>
</dbReference>
<dbReference type="AlphaFoldDB" id="A0A7Y9PED9"/>
<dbReference type="Pfam" id="PF20463">
    <property type="entry name" value="PDH_C"/>
    <property type="match status" value="1"/>
</dbReference>
<gene>
    <name evidence="3" type="ORF">HDF17_000663</name>
</gene>